<dbReference type="AlphaFoldDB" id="A0A8J8B3J2"/>
<dbReference type="EMBL" id="JAGSND010000017">
    <property type="protein sequence ID" value="MBR0599812.1"/>
    <property type="molecule type" value="Genomic_DNA"/>
</dbReference>
<evidence type="ECO:0000259" key="1">
    <source>
        <dbReference type="Pfam" id="PF13556"/>
    </source>
</evidence>
<proteinExistence type="predicted"/>
<dbReference type="Proteomes" id="UP000675664">
    <property type="component" value="Unassembled WGS sequence"/>
</dbReference>
<organism evidence="2 3">
    <name type="scientific">Sinanaerobacter chloroacetimidivorans</name>
    <dbReference type="NCBI Taxonomy" id="2818044"/>
    <lineage>
        <taxon>Bacteria</taxon>
        <taxon>Bacillati</taxon>
        <taxon>Bacillota</taxon>
        <taxon>Clostridia</taxon>
        <taxon>Peptostreptococcales</taxon>
        <taxon>Anaerovoracaceae</taxon>
        <taxon>Sinanaerobacter</taxon>
    </lineage>
</organism>
<dbReference type="PANTHER" id="PTHR33744">
    <property type="entry name" value="CARBOHYDRATE DIACID REGULATOR"/>
    <property type="match status" value="1"/>
</dbReference>
<comment type="caution">
    <text evidence="2">The sequence shown here is derived from an EMBL/GenBank/DDBJ whole genome shotgun (WGS) entry which is preliminary data.</text>
</comment>
<reference evidence="2" key="2">
    <citation type="submission" date="2021-04" db="EMBL/GenBank/DDBJ databases">
        <authorList>
            <person name="Liu J."/>
        </authorList>
    </citation>
    <scope>NUCLEOTIDE SEQUENCE</scope>
    <source>
        <strain evidence="2">BAD-6</strain>
    </source>
</reference>
<accession>A0A8J8B3J2</accession>
<feature type="domain" description="PucR C-terminal helix-turn-helix" evidence="1">
    <location>
        <begin position="338"/>
        <end position="391"/>
    </location>
</feature>
<keyword evidence="3" id="KW-1185">Reference proteome</keyword>
<reference evidence="2" key="1">
    <citation type="submission" date="2021-04" db="EMBL/GenBank/DDBJ databases">
        <title>Sinoanaerobacter chloroacetimidivorans sp. nov., an obligate anaerobic bacterium isolated from anaerobic sludge.</title>
        <authorList>
            <person name="Bao Y."/>
        </authorList>
    </citation>
    <scope>NUCLEOTIDE SEQUENCE</scope>
    <source>
        <strain evidence="2">BAD-6</strain>
    </source>
</reference>
<dbReference type="InterPro" id="IPR025736">
    <property type="entry name" value="PucR_C-HTH_dom"/>
</dbReference>
<sequence length="416" mass="48438">MQSLIDNLRSDLLDLLAQDARLWDLLHEGYQLLGNPLMVFNHRGEVLSISEHQPYNDPCWEEAERSCFYSKKRFSQITSYDFLENNPVLLTSKTSSFRIMAALLPNMVSKTYLVMLESQRLFTEPDQEVLMILASAISIKLRKRKRRDTLWIDTHELFISNLLQGMIKDEDTARDYALNFGIRIRDGITIMTARSIMDLGESDILKFSTEIKNIFPECKTSIFKGDLIILVFDPVLTHRNSEAMAKAHEFFRENQMQVCVGITVRHFLSLIVQYRHTAATLNICSKLEIRDSIIYYDQYVIQNLLQSYETRELELMCHPGILNLYECDRQKGTCHVLTMYAYTITHGNHPDAAKMLNISSNTLKYRLNCIDKMLGSDWKKVLTFTLYLSVKILFILDPAFMKECESLERMSMDIRR</sequence>
<gene>
    <name evidence="2" type="ORF">KCX82_18165</name>
</gene>
<evidence type="ECO:0000313" key="2">
    <source>
        <dbReference type="EMBL" id="MBR0599812.1"/>
    </source>
</evidence>
<dbReference type="RefSeq" id="WP_227019945.1">
    <property type="nucleotide sequence ID" value="NZ_JAGSND010000017.1"/>
</dbReference>
<dbReference type="Pfam" id="PF13556">
    <property type="entry name" value="HTH_30"/>
    <property type="match status" value="1"/>
</dbReference>
<dbReference type="InterPro" id="IPR042070">
    <property type="entry name" value="PucR_C-HTH_sf"/>
</dbReference>
<evidence type="ECO:0000313" key="3">
    <source>
        <dbReference type="Proteomes" id="UP000675664"/>
    </source>
</evidence>
<name>A0A8J8B3J2_9FIRM</name>
<dbReference type="InterPro" id="IPR051448">
    <property type="entry name" value="CdaR-like_regulators"/>
</dbReference>
<protein>
    <submittedName>
        <fullName evidence="2">Helix-turn-helix domain-containing protein</fullName>
    </submittedName>
</protein>
<dbReference type="Gene3D" id="1.10.10.2840">
    <property type="entry name" value="PucR C-terminal helix-turn-helix domain"/>
    <property type="match status" value="1"/>
</dbReference>